<proteinExistence type="inferred from homology"/>
<dbReference type="PANTHER" id="PTHR42748:SF11">
    <property type="entry name" value="NMRA-LIKE DOMAIN-CONTAINING PROTEIN"/>
    <property type="match status" value="1"/>
</dbReference>
<evidence type="ECO:0000259" key="4">
    <source>
        <dbReference type="Pfam" id="PF05368"/>
    </source>
</evidence>
<dbReference type="Pfam" id="PF05368">
    <property type="entry name" value="NmrA"/>
    <property type="match status" value="1"/>
</dbReference>
<dbReference type="AlphaFoldDB" id="A0A8T9BQU3"/>
<evidence type="ECO:0000256" key="3">
    <source>
        <dbReference type="SAM" id="MobiDB-lite"/>
    </source>
</evidence>
<comment type="caution">
    <text evidence="5">The sequence shown here is derived from an EMBL/GenBank/DDBJ whole genome shotgun (WGS) entry which is preliminary data.</text>
</comment>
<dbReference type="InterPro" id="IPR008030">
    <property type="entry name" value="NmrA-like"/>
</dbReference>
<sequence length="679" mass="76436">MSKTLVVFGATGQQGSSVITNVLNDPHLSQTYKIRAITRTLDSPKAKALQEQQNVEVIQCDVSNRASLEAALTGAHTVFAMTAVSFSPADADTDLEYETGKAIADVAVQKGAQYIIFSTLPPVSSISGGKYTKVSPFDDKARIEQYIRGLPIKSAFTSLGSFMQNFELPFFAPQKADDGTYVIARHTTPETRWPLLDAVSDAGKFVGAILAEPDRYEGTTFCAAQATYSFEEISAIISEATCKTVVYKQIPLEEFKKTLVFDDDRFVEIFVEAFSSYADFGYYGKDTEKEVAWAAANAREKLTTYAEYDFHDSIKDLDRWDWPVRNEAVAKEWPEEQDQMAYLRWAFEKHLPKTPPPPRMTAQEDLDLISTTNIKMPTPKEFEDFYNSIKDRAILDWTIEDDPETKRWPDKQDRKAYHGWAIEKFLLDNRPPPYMTAQEYLDLLSTTNFNNETQRHILGSGIGSARPPDHVPLGKDEDGNIYRIFRRRDALKIHAQTIPSRTVLGHSVIGIHTNPAHTLSHTKEISEESTESNETDDLQSGGFTAYQLGQVEHFSGDDTSDLSHDYHWDPTGFAAVARLSLSGRAEGIYLVFDFYPEDPQHGDMNRTDRIDDEDWGLWYDKDETQFSCARVANASDIPSLSHDFRLELSEISKHQVRLGEAVLASNGTIIRAETIVEDL</sequence>
<protein>
    <submittedName>
        <fullName evidence="5">NmrA-like family domain-containing protein 1</fullName>
    </submittedName>
</protein>
<accession>A0A8T9BQU3</accession>
<dbReference type="EMBL" id="QGMF01000043">
    <property type="protein sequence ID" value="TVY20699.1"/>
    <property type="molecule type" value="Genomic_DNA"/>
</dbReference>
<dbReference type="CDD" id="cd05251">
    <property type="entry name" value="NmrA_like_SDR_a"/>
    <property type="match status" value="1"/>
</dbReference>
<organism evidence="5 6">
    <name type="scientific">Lachnellula arida</name>
    <dbReference type="NCBI Taxonomy" id="1316785"/>
    <lineage>
        <taxon>Eukaryota</taxon>
        <taxon>Fungi</taxon>
        <taxon>Dikarya</taxon>
        <taxon>Ascomycota</taxon>
        <taxon>Pezizomycotina</taxon>
        <taxon>Leotiomycetes</taxon>
        <taxon>Helotiales</taxon>
        <taxon>Lachnaceae</taxon>
        <taxon>Lachnellula</taxon>
    </lineage>
</organism>
<keyword evidence="6" id="KW-1185">Reference proteome</keyword>
<dbReference type="Gene3D" id="3.40.50.720">
    <property type="entry name" value="NAD(P)-binding Rossmann-like Domain"/>
    <property type="match status" value="1"/>
</dbReference>
<feature type="domain" description="NmrA-like" evidence="4">
    <location>
        <begin position="1"/>
        <end position="308"/>
    </location>
</feature>
<name>A0A8T9BQU3_9HELO</name>
<comment type="similarity">
    <text evidence="1">Belongs to the NmrA-type oxidoreductase family.</text>
</comment>
<dbReference type="Proteomes" id="UP000469559">
    <property type="component" value="Unassembled WGS sequence"/>
</dbReference>
<evidence type="ECO:0000313" key="5">
    <source>
        <dbReference type="EMBL" id="TVY20699.1"/>
    </source>
</evidence>
<dbReference type="InterPro" id="IPR036291">
    <property type="entry name" value="NAD(P)-bd_dom_sf"/>
</dbReference>
<dbReference type="SUPFAM" id="SSF51735">
    <property type="entry name" value="NAD(P)-binding Rossmann-fold domains"/>
    <property type="match status" value="1"/>
</dbReference>
<dbReference type="InterPro" id="IPR051164">
    <property type="entry name" value="NmrA-like_oxidored"/>
</dbReference>
<gene>
    <name evidence="5" type="primary">NMRAL1_3</name>
    <name evidence="5" type="ORF">LARI1_G002243</name>
</gene>
<dbReference type="Gene3D" id="3.90.25.10">
    <property type="entry name" value="UDP-galactose 4-epimerase, domain 1"/>
    <property type="match status" value="1"/>
</dbReference>
<keyword evidence="2" id="KW-0521">NADP</keyword>
<evidence type="ECO:0000256" key="2">
    <source>
        <dbReference type="ARBA" id="ARBA00022857"/>
    </source>
</evidence>
<dbReference type="GO" id="GO:0005634">
    <property type="term" value="C:nucleus"/>
    <property type="evidence" value="ECO:0007669"/>
    <property type="project" value="TreeGrafter"/>
</dbReference>
<dbReference type="OrthoDB" id="3358371at2759"/>
<feature type="region of interest" description="Disordered" evidence="3">
    <location>
        <begin position="520"/>
        <end position="541"/>
    </location>
</feature>
<evidence type="ECO:0000256" key="1">
    <source>
        <dbReference type="ARBA" id="ARBA00006328"/>
    </source>
</evidence>
<evidence type="ECO:0000313" key="6">
    <source>
        <dbReference type="Proteomes" id="UP000469559"/>
    </source>
</evidence>
<dbReference type="PANTHER" id="PTHR42748">
    <property type="entry name" value="NITROGEN METABOLITE REPRESSION PROTEIN NMRA FAMILY MEMBER"/>
    <property type="match status" value="1"/>
</dbReference>
<feature type="compositionally biased region" description="Acidic residues" evidence="3">
    <location>
        <begin position="527"/>
        <end position="537"/>
    </location>
</feature>
<reference evidence="5 6" key="1">
    <citation type="submission" date="2018-05" db="EMBL/GenBank/DDBJ databases">
        <title>Whole genome sequencing for identification of molecular markers to develop diagnostic detection tools for the regulated plant pathogen Lachnellula willkommii.</title>
        <authorList>
            <person name="Giroux E."/>
            <person name="Bilodeau G."/>
        </authorList>
    </citation>
    <scope>NUCLEOTIDE SEQUENCE [LARGE SCALE GENOMIC DNA]</scope>
    <source>
        <strain evidence="5 6">CBS 203.66</strain>
    </source>
</reference>